<feature type="domain" description="Glycosyltransferase 2-like" evidence="1">
    <location>
        <begin position="12"/>
        <end position="147"/>
    </location>
</feature>
<dbReference type="InterPro" id="IPR029044">
    <property type="entry name" value="Nucleotide-diphossugar_trans"/>
</dbReference>
<evidence type="ECO:0000313" key="2">
    <source>
        <dbReference type="EMBL" id="MBD2693197.1"/>
    </source>
</evidence>
<dbReference type="EMBL" id="JACJTQ010000023">
    <property type="protein sequence ID" value="MBD2693197.1"/>
    <property type="molecule type" value="Genomic_DNA"/>
</dbReference>
<gene>
    <name evidence="2" type="ORF">H6G68_15805</name>
</gene>
<evidence type="ECO:0000313" key="3">
    <source>
        <dbReference type="Proteomes" id="UP000660381"/>
    </source>
</evidence>
<evidence type="ECO:0000259" key="1">
    <source>
        <dbReference type="Pfam" id="PF00535"/>
    </source>
</evidence>
<dbReference type="CDD" id="cd00761">
    <property type="entry name" value="Glyco_tranf_GTA_type"/>
    <property type="match status" value="1"/>
</dbReference>
<dbReference type="Pfam" id="PF00535">
    <property type="entry name" value="Glycos_transf_2"/>
    <property type="match status" value="1"/>
</dbReference>
<dbReference type="PANTHER" id="PTHR22916">
    <property type="entry name" value="GLYCOSYLTRANSFERASE"/>
    <property type="match status" value="1"/>
</dbReference>
<reference evidence="2 3" key="1">
    <citation type="journal article" date="2020" name="ISME J.">
        <title>Comparative genomics reveals insights into cyanobacterial evolution and habitat adaptation.</title>
        <authorList>
            <person name="Chen M.Y."/>
            <person name="Teng W.K."/>
            <person name="Zhao L."/>
            <person name="Hu C.X."/>
            <person name="Zhou Y.K."/>
            <person name="Han B.P."/>
            <person name="Song L.R."/>
            <person name="Shu W.S."/>
        </authorList>
    </citation>
    <scope>NUCLEOTIDE SEQUENCE [LARGE SCALE GENOMIC DNA]</scope>
    <source>
        <strain evidence="2 3">FACHB-362</strain>
    </source>
</reference>
<dbReference type="Gene3D" id="3.90.550.10">
    <property type="entry name" value="Spore Coat Polysaccharide Biosynthesis Protein SpsA, Chain A"/>
    <property type="match status" value="1"/>
</dbReference>
<dbReference type="InterPro" id="IPR001173">
    <property type="entry name" value="Glyco_trans_2-like"/>
</dbReference>
<dbReference type="RefSeq" id="WP_190907495.1">
    <property type="nucleotide sequence ID" value="NZ_JACJTQ010000023.1"/>
</dbReference>
<dbReference type="SUPFAM" id="SSF53448">
    <property type="entry name" value="Nucleotide-diphospho-sugar transferases"/>
    <property type="match status" value="1"/>
</dbReference>
<dbReference type="NCBIfam" id="NF038302">
    <property type="entry name" value="EPS_HpsE"/>
    <property type="match status" value="1"/>
</dbReference>
<proteinExistence type="predicted"/>
<dbReference type="Proteomes" id="UP000660381">
    <property type="component" value="Unassembled WGS sequence"/>
</dbReference>
<protein>
    <submittedName>
        <fullName evidence="2">Glycosyltransferase family 2 protein</fullName>
    </submittedName>
</protein>
<name>A0ABR8J495_9NOST</name>
<comment type="caution">
    <text evidence="2">The sequence shown here is derived from an EMBL/GenBank/DDBJ whole genome shotgun (WGS) entry which is preliminary data.</text>
</comment>
<accession>A0ABR8J495</accession>
<keyword evidence="3" id="KW-1185">Reference proteome</keyword>
<organism evidence="2 3">
    <name type="scientific">Anabaena catenula FACHB-362</name>
    <dbReference type="NCBI Taxonomy" id="2692877"/>
    <lineage>
        <taxon>Bacteria</taxon>
        <taxon>Bacillati</taxon>
        <taxon>Cyanobacteriota</taxon>
        <taxon>Cyanophyceae</taxon>
        <taxon>Nostocales</taxon>
        <taxon>Nostocaceae</taxon>
        <taxon>Anabaena</taxon>
    </lineage>
</organism>
<sequence>MNNCLDFTFDFTVAIPTYNGEHRLPELLESLQNQLKTEHLSWEIIVVDNNSTDNTAEVVRTYQRNWQCPYPLKYCFEPKQGAAYARNKAIAVAKSQLIGFLDDDNYPNSNWVEAAYNFSQQHPQAGAYGSQIHPDWEVEPPENFQKIAPFLAITERGNLPLLYEARKKLLPPSAGLVVRKQAWIESVPTDPILTGRIKGNMLTGEDLEMLSHIQKAGWEIWYNPEMEIDHKIPTSRLQKEYLIPFFRGIGLSRYVTRMVNIKPWLRPVFTLLYMSNDIRKIFFHWIKYRTQLKNDLVAACELQLFLSSFISPFYLLINGYLKHPLIPFHLKVVKNTQIISTRIFKIIPR</sequence>